<organism evidence="1 2">
    <name type="scientific">Halobacterium litoreum</name>
    <dbReference type="NCBI Taxonomy" id="2039234"/>
    <lineage>
        <taxon>Archaea</taxon>
        <taxon>Methanobacteriati</taxon>
        <taxon>Methanobacteriota</taxon>
        <taxon>Stenosarchaea group</taxon>
        <taxon>Halobacteria</taxon>
        <taxon>Halobacteriales</taxon>
        <taxon>Halobacteriaceae</taxon>
        <taxon>Halobacterium</taxon>
    </lineage>
</organism>
<dbReference type="Proteomes" id="UP001595660">
    <property type="component" value="Unassembled WGS sequence"/>
</dbReference>
<comment type="caution">
    <text evidence="1">The sequence shown here is derived from an EMBL/GenBank/DDBJ whole genome shotgun (WGS) entry which is preliminary data.</text>
</comment>
<gene>
    <name evidence="1" type="ORF">ACFOKC_07955</name>
</gene>
<accession>A0ABD5NEM0</accession>
<reference evidence="1 2" key="1">
    <citation type="journal article" date="2019" name="Int. J. Syst. Evol. Microbiol.">
        <title>The Global Catalogue of Microorganisms (GCM) 10K type strain sequencing project: providing services to taxonomists for standard genome sequencing and annotation.</title>
        <authorList>
            <consortium name="The Broad Institute Genomics Platform"/>
            <consortium name="The Broad Institute Genome Sequencing Center for Infectious Disease"/>
            <person name="Wu L."/>
            <person name="Ma J."/>
        </authorList>
    </citation>
    <scope>NUCLEOTIDE SEQUENCE [LARGE SCALE GENOMIC DNA]</scope>
    <source>
        <strain evidence="1 2">CGMCC 1.12562</strain>
    </source>
</reference>
<sequence>MSEIQAVPIENPEEGDTVELPKTVGRVDAWHDYRGSAGGTRFEMTVVGSGELAEYVLLSTGIGESEIEDGAQVLATDVEHAAVWYAVPLSAYGGGA</sequence>
<dbReference type="EMBL" id="JBHRWN010000002">
    <property type="protein sequence ID" value="MFC3477656.1"/>
    <property type="molecule type" value="Genomic_DNA"/>
</dbReference>
<proteinExistence type="predicted"/>
<evidence type="ECO:0000313" key="2">
    <source>
        <dbReference type="Proteomes" id="UP001595660"/>
    </source>
</evidence>
<keyword evidence="2" id="KW-1185">Reference proteome</keyword>
<dbReference type="RefSeq" id="WP_232571219.1">
    <property type="nucleotide sequence ID" value="NZ_CP089466.1"/>
</dbReference>
<dbReference type="AlphaFoldDB" id="A0ABD5NEM0"/>
<dbReference type="GeneID" id="69116411"/>
<name>A0ABD5NEM0_9EURY</name>
<evidence type="ECO:0000313" key="1">
    <source>
        <dbReference type="EMBL" id="MFC3477656.1"/>
    </source>
</evidence>
<protein>
    <submittedName>
        <fullName evidence="1">Uncharacterized protein</fullName>
    </submittedName>
</protein>